<keyword evidence="7" id="KW-0812">Transmembrane</keyword>
<evidence type="ECO:0000256" key="5">
    <source>
        <dbReference type="ARBA" id="ARBA00023004"/>
    </source>
</evidence>
<dbReference type="GO" id="GO:0004497">
    <property type="term" value="F:monooxygenase activity"/>
    <property type="evidence" value="ECO:0007669"/>
    <property type="project" value="UniProtKB-KW"/>
</dbReference>
<dbReference type="AlphaFoldDB" id="H9G5G9"/>
<dbReference type="STRING" id="28377.ENSACAP00000001650"/>
<dbReference type="Pfam" id="PF00067">
    <property type="entry name" value="p450"/>
    <property type="match status" value="1"/>
</dbReference>
<dbReference type="InterPro" id="IPR002401">
    <property type="entry name" value="Cyt_P450_E_grp-I"/>
</dbReference>
<dbReference type="GO" id="GO:0016705">
    <property type="term" value="F:oxidoreductase activity, acting on paired donors, with incorporation or reduction of molecular oxygen"/>
    <property type="evidence" value="ECO:0007669"/>
    <property type="project" value="InterPro"/>
</dbReference>
<dbReference type="GO" id="GO:0005506">
    <property type="term" value="F:iron ion binding"/>
    <property type="evidence" value="ECO:0007669"/>
    <property type="project" value="InterPro"/>
</dbReference>
<dbReference type="InterPro" id="IPR001128">
    <property type="entry name" value="Cyt_P450"/>
</dbReference>
<evidence type="ECO:0000256" key="6">
    <source>
        <dbReference type="ARBA" id="ARBA00023033"/>
    </source>
</evidence>
<evidence type="ECO:0000313" key="9">
    <source>
        <dbReference type="Proteomes" id="UP000001646"/>
    </source>
</evidence>
<dbReference type="SUPFAM" id="SSF48264">
    <property type="entry name" value="Cytochrome P450"/>
    <property type="match status" value="1"/>
</dbReference>
<proteinExistence type="inferred from homology"/>
<feature type="transmembrane region" description="Helical" evidence="7">
    <location>
        <begin position="59"/>
        <end position="77"/>
    </location>
</feature>
<dbReference type="GeneTree" id="ENSGT00950000182958"/>
<dbReference type="Proteomes" id="UP000001646">
    <property type="component" value="Unplaced"/>
</dbReference>
<dbReference type="HOGENOM" id="CLU_1535893_0_0_1"/>
<organism evidence="8 9">
    <name type="scientific">Anolis carolinensis</name>
    <name type="common">Green anole</name>
    <name type="synonym">American chameleon</name>
    <dbReference type="NCBI Taxonomy" id="28377"/>
    <lineage>
        <taxon>Eukaryota</taxon>
        <taxon>Metazoa</taxon>
        <taxon>Chordata</taxon>
        <taxon>Craniata</taxon>
        <taxon>Vertebrata</taxon>
        <taxon>Euteleostomi</taxon>
        <taxon>Lepidosauria</taxon>
        <taxon>Squamata</taxon>
        <taxon>Bifurcata</taxon>
        <taxon>Unidentata</taxon>
        <taxon>Episquamata</taxon>
        <taxon>Toxicofera</taxon>
        <taxon>Iguania</taxon>
        <taxon>Dactyloidae</taxon>
        <taxon>Anolis</taxon>
    </lineage>
</organism>
<evidence type="ECO:0000313" key="8">
    <source>
        <dbReference type="Ensembl" id="ENSACAP00000001650.3"/>
    </source>
</evidence>
<dbReference type="eggNOG" id="KOG0158">
    <property type="taxonomic scope" value="Eukaryota"/>
</dbReference>
<evidence type="ECO:0000256" key="2">
    <source>
        <dbReference type="ARBA" id="ARBA00022617"/>
    </source>
</evidence>
<reference evidence="8" key="2">
    <citation type="submission" date="2025-08" db="UniProtKB">
        <authorList>
            <consortium name="Ensembl"/>
        </authorList>
    </citation>
    <scope>IDENTIFICATION</scope>
</reference>
<accession>H9G5G9</accession>
<evidence type="ECO:0000256" key="4">
    <source>
        <dbReference type="ARBA" id="ARBA00023002"/>
    </source>
</evidence>
<evidence type="ECO:0000256" key="1">
    <source>
        <dbReference type="ARBA" id="ARBA00010617"/>
    </source>
</evidence>
<reference evidence="8" key="3">
    <citation type="submission" date="2025-09" db="UniProtKB">
        <authorList>
            <consortium name="Ensembl"/>
        </authorList>
    </citation>
    <scope>IDENTIFICATION</scope>
</reference>
<sequence>IVSIFISVSIVSISIPISIYIISIVSISIISIFMASPKGSFSSPFPVIFPFLRPLFERLNFNMVAPSSFTTFFIDVLKKVKKDRQKNDHKNRVDFLQLMVDSQISGNIPEEAKMYKALTDKEILTQAIVFIFAGFETTSTTLSFLSHCLATNPDVQQKLQEEIDATLPDQKTPTPQER</sequence>
<keyword evidence="5" id="KW-0408">Iron</keyword>
<dbReference type="PRINTS" id="PR00463">
    <property type="entry name" value="EP450I"/>
</dbReference>
<keyword evidence="7" id="KW-0472">Membrane</keyword>
<feature type="transmembrane region" description="Helical" evidence="7">
    <location>
        <begin position="12"/>
        <end position="35"/>
    </location>
</feature>
<dbReference type="Bgee" id="ENSACAG00000001762">
    <property type="expression patterns" value="Expressed in liver and 5 other cell types or tissues"/>
</dbReference>
<protein>
    <submittedName>
        <fullName evidence="8">Uncharacterized protein</fullName>
    </submittedName>
</protein>
<dbReference type="Ensembl" id="ENSACAT00000001689.4">
    <property type="protein sequence ID" value="ENSACAP00000001650.3"/>
    <property type="gene ID" value="ENSACAG00000001762.4"/>
</dbReference>
<dbReference type="PANTHER" id="PTHR24302">
    <property type="entry name" value="CYTOCHROME P450 FAMILY 3"/>
    <property type="match status" value="1"/>
</dbReference>
<dbReference type="Gene3D" id="1.10.630.10">
    <property type="entry name" value="Cytochrome P450"/>
    <property type="match status" value="1"/>
</dbReference>
<evidence type="ECO:0000256" key="3">
    <source>
        <dbReference type="ARBA" id="ARBA00022723"/>
    </source>
</evidence>
<dbReference type="GO" id="GO:0020037">
    <property type="term" value="F:heme binding"/>
    <property type="evidence" value="ECO:0007669"/>
    <property type="project" value="InterPro"/>
</dbReference>
<reference evidence="8" key="1">
    <citation type="submission" date="2009-12" db="EMBL/GenBank/DDBJ databases">
        <title>The Genome Sequence of Anolis carolinensis (Green Anole Lizard).</title>
        <authorList>
            <consortium name="The Genome Sequencing Platform"/>
            <person name="Di Palma F."/>
            <person name="Alfoldi J."/>
            <person name="Heiman D."/>
            <person name="Young S."/>
            <person name="Grabherr M."/>
            <person name="Johnson J."/>
            <person name="Lander E.S."/>
            <person name="Lindblad-Toh K."/>
        </authorList>
    </citation>
    <scope>NUCLEOTIDE SEQUENCE [LARGE SCALE GENOMIC DNA]</scope>
    <source>
        <strain evidence="8">JBL SC #1</strain>
    </source>
</reference>
<keyword evidence="7" id="KW-1133">Transmembrane helix</keyword>
<dbReference type="InterPro" id="IPR036396">
    <property type="entry name" value="Cyt_P450_sf"/>
</dbReference>
<name>H9G5G9_ANOCA</name>
<dbReference type="InterPro" id="IPR050705">
    <property type="entry name" value="Cytochrome_P450_3A"/>
</dbReference>
<keyword evidence="6" id="KW-0503">Monooxygenase</keyword>
<keyword evidence="4" id="KW-0560">Oxidoreductase</keyword>
<evidence type="ECO:0000256" key="7">
    <source>
        <dbReference type="SAM" id="Phobius"/>
    </source>
</evidence>
<keyword evidence="9" id="KW-1185">Reference proteome</keyword>
<comment type="similarity">
    <text evidence="1">Belongs to the cytochrome P450 family.</text>
</comment>
<dbReference type="InParanoid" id="H9G5G9"/>
<dbReference type="PANTHER" id="PTHR24302:SF42">
    <property type="entry name" value="CYTOCHROME P450 FAMILY 3 SUBFAMILY A MEMBER 4"/>
    <property type="match status" value="1"/>
</dbReference>
<keyword evidence="3" id="KW-0479">Metal-binding</keyword>
<keyword evidence="2" id="KW-0349">Heme</keyword>